<evidence type="ECO:0000313" key="1">
    <source>
        <dbReference type="EMBL" id="GBC59708.1"/>
    </source>
</evidence>
<dbReference type="OrthoDB" id="9952521at2"/>
<name>A0A401FRX3_9BACT</name>
<comment type="caution">
    <text evidence="1">The sequence shown here is derived from an EMBL/GenBank/DDBJ whole genome shotgun (WGS) entry which is preliminary data.</text>
</comment>
<dbReference type="AlphaFoldDB" id="A0A401FRX3"/>
<protein>
    <submittedName>
        <fullName evidence="1">Uncharacterized protein</fullName>
    </submittedName>
</protein>
<proteinExistence type="predicted"/>
<accession>A0A401FRX3</accession>
<dbReference type="EMBL" id="BEXT01000001">
    <property type="protein sequence ID" value="GBC59708.1"/>
    <property type="molecule type" value="Genomic_DNA"/>
</dbReference>
<dbReference type="Proteomes" id="UP000288096">
    <property type="component" value="Unassembled WGS sequence"/>
</dbReference>
<keyword evidence="2" id="KW-1185">Reference proteome</keyword>
<organism evidence="1 2">
    <name type="scientific">Desulfonema ishimotonii</name>
    <dbReference type="NCBI Taxonomy" id="45657"/>
    <lineage>
        <taxon>Bacteria</taxon>
        <taxon>Pseudomonadati</taxon>
        <taxon>Thermodesulfobacteriota</taxon>
        <taxon>Desulfobacteria</taxon>
        <taxon>Desulfobacterales</taxon>
        <taxon>Desulfococcaceae</taxon>
        <taxon>Desulfonema</taxon>
    </lineage>
</organism>
<dbReference type="RefSeq" id="WP_124327200.1">
    <property type="nucleotide sequence ID" value="NZ_BEXT01000001.1"/>
</dbReference>
<evidence type="ECO:0000313" key="2">
    <source>
        <dbReference type="Proteomes" id="UP000288096"/>
    </source>
</evidence>
<dbReference type="SUPFAM" id="SSF111321">
    <property type="entry name" value="AF1104-like"/>
    <property type="match status" value="1"/>
</dbReference>
<sequence>MVTLALQQRLSQYVLCPEPHPAPRKDIARYFGPRRFPGTISVGARKDHPDIFQDTLDSAYETYPRWLARTVASALNVFVNGQKPSCPSPDKREIRNTVRTVAAVLEFQTADRIPLCEAVPQQMYEDVFMRILSLFIRRHGPARQLHPYREFNALCHRIGLLLIDRMERQGITDARHPDINRLVQVAVLSGYVGINLKSSASAASDLLNWNLVPIRSEWTADMETVRAIPAETLMPVAEKLTSLCEAPEGQFGLDSLALYQTEVTDVVKPTLLVFFCDDYMESLIDMKRFEVMLARNPHLKLLFVPRAGRYGNDLSVEDLPAVLRERQFKPFRRLYRAGRIRISINGPRAGCLDPGNVSARLIREIDTLGADRAIVFETKGCRNFEMLRGRLQVPWYASFNCNRALSIRTVRIDGPPVFLRIPPGLSAYEGFARPRIAYSRSYPTAKVRFAHMTTRQMYAALDTRIYGQLRRRVGDELLLNTTLTHLGKIFKMTFSELTDVLSDGPAGKRFQSFTRQCVKNHELISQANRLPLRDILRECNGNS</sequence>
<dbReference type="InterPro" id="IPR036075">
    <property type="entry name" value="ARMT-1-like_metal-bd_sf"/>
</dbReference>
<gene>
    <name evidence="1" type="ORF">DENIS_0649</name>
</gene>
<reference evidence="2" key="2">
    <citation type="submission" date="2019-01" db="EMBL/GenBank/DDBJ databases">
        <title>Genome sequence of Desulfonema ishimotonii strain Tokyo 01.</title>
        <authorList>
            <person name="Fukui M."/>
        </authorList>
    </citation>
    <scope>NUCLEOTIDE SEQUENCE [LARGE SCALE GENOMIC DNA]</scope>
    <source>
        <strain evidence="2">Tokyo 01</strain>
    </source>
</reference>
<reference evidence="2" key="1">
    <citation type="submission" date="2017-11" db="EMBL/GenBank/DDBJ databases">
        <authorList>
            <person name="Watanabe M."/>
            <person name="Kojima H."/>
        </authorList>
    </citation>
    <scope>NUCLEOTIDE SEQUENCE [LARGE SCALE GENOMIC DNA]</scope>
    <source>
        <strain evidence="2">Tokyo 01</strain>
    </source>
</reference>